<dbReference type="Gene3D" id="1.10.10.1320">
    <property type="entry name" value="Anti-sigma factor, zinc-finger domain"/>
    <property type="match status" value="1"/>
</dbReference>
<keyword evidence="8" id="KW-0804">Transcription</keyword>
<dbReference type="Proteomes" id="UP000657385">
    <property type="component" value="Unassembled WGS sequence"/>
</dbReference>
<sequence length="258" mass="26353">MTGADLHMLAGAYALGALDDDERAEFEEHLADCEACAVEVGEFLATTARLAMAAAEPPAGATKAMKQRVMQRITEVRQDAPKVDLPAPRAHRSRTTARRGAAFALAASIVAAVGLGGVAAWQYTRAQDSHQQTQQAEAQAAQIAAVLSAPDAHTVVGTVGGAGQGAHATVVTSQAENRAVFLTPGLPALSDGMTYQLWFDDAGVMRPAGLVAPGAADQTVLLKGVIGPAEGMGITVEPAGGSLHPTSAPVALMAFSAH</sequence>
<evidence type="ECO:0000313" key="15">
    <source>
        <dbReference type="Proteomes" id="UP000657385"/>
    </source>
</evidence>
<name>A0A931FE52_9ACTN</name>
<dbReference type="Pfam" id="PF10099">
    <property type="entry name" value="RskA_C"/>
    <property type="match status" value="1"/>
</dbReference>
<dbReference type="InterPro" id="IPR018764">
    <property type="entry name" value="RskA_C"/>
</dbReference>
<keyword evidence="6" id="KW-0805">Transcription regulation</keyword>
<gene>
    <name evidence="14" type="ORF">I2501_03925</name>
</gene>
<evidence type="ECO:0000256" key="4">
    <source>
        <dbReference type="ARBA" id="ARBA00022692"/>
    </source>
</evidence>
<dbReference type="Pfam" id="PF13490">
    <property type="entry name" value="zf-HC2"/>
    <property type="match status" value="1"/>
</dbReference>
<proteinExistence type="predicted"/>
<dbReference type="InterPro" id="IPR051474">
    <property type="entry name" value="Anti-sigma-K/W_factor"/>
</dbReference>
<evidence type="ECO:0000256" key="6">
    <source>
        <dbReference type="ARBA" id="ARBA00023015"/>
    </source>
</evidence>
<evidence type="ECO:0000313" key="14">
    <source>
        <dbReference type="EMBL" id="MBF9067189.1"/>
    </source>
</evidence>
<keyword evidence="15" id="KW-1185">Reference proteome</keyword>
<evidence type="ECO:0000256" key="3">
    <source>
        <dbReference type="ARBA" id="ARBA00022475"/>
    </source>
</evidence>
<accession>A0A931FE52</accession>
<keyword evidence="5 11" id="KW-1133">Transmembrane helix</keyword>
<keyword evidence="3" id="KW-1003">Cell membrane</keyword>
<feature type="domain" description="Anti-sigma K factor RskA C-terminal" evidence="12">
    <location>
        <begin position="104"/>
        <end position="250"/>
    </location>
</feature>
<keyword evidence="4 11" id="KW-0812">Transmembrane</keyword>
<dbReference type="InterPro" id="IPR041916">
    <property type="entry name" value="Anti_sigma_zinc_sf"/>
</dbReference>
<feature type="transmembrane region" description="Helical" evidence="11">
    <location>
        <begin position="101"/>
        <end position="123"/>
    </location>
</feature>
<evidence type="ECO:0000256" key="7">
    <source>
        <dbReference type="ARBA" id="ARBA00023136"/>
    </source>
</evidence>
<evidence type="ECO:0000256" key="11">
    <source>
        <dbReference type="SAM" id="Phobius"/>
    </source>
</evidence>
<dbReference type="PANTHER" id="PTHR37461">
    <property type="entry name" value="ANTI-SIGMA-K FACTOR RSKA"/>
    <property type="match status" value="1"/>
</dbReference>
<organism evidence="14 15">
    <name type="scientific">Streptacidiphilus fuscans</name>
    <dbReference type="NCBI Taxonomy" id="2789292"/>
    <lineage>
        <taxon>Bacteria</taxon>
        <taxon>Bacillati</taxon>
        <taxon>Actinomycetota</taxon>
        <taxon>Actinomycetes</taxon>
        <taxon>Kitasatosporales</taxon>
        <taxon>Streptomycetaceae</taxon>
        <taxon>Streptacidiphilus</taxon>
    </lineage>
</organism>
<evidence type="ECO:0000256" key="9">
    <source>
        <dbReference type="ARBA" id="ARBA00029829"/>
    </source>
</evidence>
<evidence type="ECO:0000256" key="10">
    <source>
        <dbReference type="ARBA" id="ARBA00030803"/>
    </source>
</evidence>
<comment type="subcellular location">
    <subcellularLocation>
        <location evidence="2">Cell membrane</location>
    </subcellularLocation>
    <subcellularLocation>
        <location evidence="1">Membrane</location>
        <topology evidence="1">Single-pass membrane protein</topology>
    </subcellularLocation>
</comment>
<dbReference type="EMBL" id="JADPRT010000002">
    <property type="protein sequence ID" value="MBF9067189.1"/>
    <property type="molecule type" value="Genomic_DNA"/>
</dbReference>
<dbReference type="RefSeq" id="WP_196192405.1">
    <property type="nucleotide sequence ID" value="NZ_JADPRT010000002.1"/>
</dbReference>
<evidence type="ECO:0000256" key="5">
    <source>
        <dbReference type="ARBA" id="ARBA00022989"/>
    </source>
</evidence>
<evidence type="ECO:0000256" key="2">
    <source>
        <dbReference type="ARBA" id="ARBA00004236"/>
    </source>
</evidence>
<dbReference type="GO" id="GO:0016989">
    <property type="term" value="F:sigma factor antagonist activity"/>
    <property type="evidence" value="ECO:0007669"/>
    <property type="project" value="TreeGrafter"/>
</dbReference>
<dbReference type="PANTHER" id="PTHR37461:SF1">
    <property type="entry name" value="ANTI-SIGMA-K FACTOR RSKA"/>
    <property type="match status" value="1"/>
</dbReference>
<evidence type="ECO:0000256" key="8">
    <source>
        <dbReference type="ARBA" id="ARBA00023163"/>
    </source>
</evidence>
<reference evidence="14" key="1">
    <citation type="submission" date="2020-11" db="EMBL/GenBank/DDBJ databases">
        <title>Isolation and identification of active actinomycetes.</title>
        <authorList>
            <person name="Yu B."/>
        </authorList>
    </citation>
    <scope>NUCLEOTIDE SEQUENCE</scope>
    <source>
        <strain evidence="14">NEAU-YB345</strain>
    </source>
</reference>
<evidence type="ECO:0000256" key="1">
    <source>
        <dbReference type="ARBA" id="ARBA00004167"/>
    </source>
</evidence>
<protein>
    <recommendedName>
        <fullName evidence="10">Regulator of SigK</fullName>
    </recommendedName>
    <alternativeName>
        <fullName evidence="9">Sigma-K anti-sigma factor RskA</fullName>
    </alternativeName>
</protein>
<keyword evidence="7 11" id="KW-0472">Membrane</keyword>
<comment type="caution">
    <text evidence="14">The sequence shown here is derived from an EMBL/GenBank/DDBJ whole genome shotgun (WGS) entry which is preliminary data.</text>
</comment>
<dbReference type="GO" id="GO:0006417">
    <property type="term" value="P:regulation of translation"/>
    <property type="evidence" value="ECO:0007669"/>
    <property type="project" value="TreeGrafter"/>
</dbReference>
<dbReference type="InterPro" id="IPR027383">
    <property type="entry name" value="Znf_put"/>
</dbReference>
<dbReference type="GO" id="GO:0005886">
    <property type="term" value="C:plasma membrane"/>
    <property type="evidence" value="ECO:0007669"/>
    <property type="project" value="UniProtKB-SubCell"/>
</dbReference>
<evidence type="ECO:0000259" key="12">
    <source>
        <dbReference type="Pfam" id="PF10099"/>
    </source>
</evidence>
<dbReference type="AlphaFoldDB" id="A0A931FE52"/>
<evidence type="ECO:0000259" key="13">
    <source>
        <dbReference type="Pfam" id="PF13490"/>
    </source>
</evidence>
<feature type="domain" description="Putative zinc-finger" evidence="13">
    <location>
        <begin position="9"/>
        <end position="37"/>
    </location>
</feature>